<evidence type="ECO:0000313" key="2">
    <source>
        <dbReference type="EMBL" id="TRM58858.1"/>
    </source>
</evidence>
<evidence type="ECO:0000256" key="1">
    <source>
        <dbReference type="SAM" id="MobiDB-lite"/>
    </source>
</evidence>
<accession>A0A550C268</accession>
<proteinExistence type="predicted"/>
<organism evidence="2 3">
    <name type="scientific">Schizophyllum amplum</name>
    <dbReference type="NCBI Taxonomy" id="97359"/>
    <lineage>
        <taxon>Eukaryota</taxon>
        <taxon>Fungi</taxon>
        <taxon>Dikarya</taxon>
        <taxon>Basidiomycota</taxon>
        <taxon>Agaricomycotina</taxon>
        <taxon>Agaricomycetes</taxon>
        <taxon>Agaricomycetidae</taxon>
        <taxon>Agaricales</taxon>
        <taxon>Schizophyllaceae</taxon>
        <taxon>Schizophyllum</taxon>
    </lineage>
</organism>
<protein>
    <submittedName>
        <fullName evidence="2">Uncharacterized protein</fullName>
    </submittedName>
</protein>
<dbReference type="AlphaFoldDB" id="A0A550C268"/>
<gene>
    <name evidence="2" type="ORF">BD626DRAFT_509846</name>
</gene>
<keyword evidence="3" id="KW-1185">Reference proteome</keyword>
<dbReference type="Proteomes" id="UP000320762">
    <property type="component" value="Unassembled WGS sequence"/>
</dbReference>
<evidence type="ECO:0000313" key="3">
    <source>
        <dbReference type="Proteomes" id="UP000320762"/>
    </source>
</evidence>
<sequence>MSRPPLQTRTDRTPFNSSHALQQLARIHTLRHPFHVRFFASRHPRLHPRSPAATPPPSPATTFLVTRVYASATDNIPLAIQTERALVVRTPRALAAESSTMPARRRTRCPPSKATISHPRRLLNNAPRPFNRCCVRPPPPRSITHHLLSVTLAVAPPFDRTSRPLHHHCCGRSSSPSPS</sequence>
<reference evidence="2 3" key="1">
    <citation type="journal article" date="2019" name="New Phytol.">
        <title>Comparative genomics reveals unique wood-decay strategies and fruiting body development in the Schizophyllaceae.</title>
        <authorList>
            <person name="Almasi E."/>
            <person name="Sahu N."/>
            <person name="Krizsan K."/>
            <person name="Balint B."/>
            <person name="Kovacs G.M."/>
            <person name="Kiss B."/>
            <person name="Cseklye J."/>
            <person name="Drula E."/>
            <person name="Henrissat B."/>
            <person name="Nagy I."/>
            <person name="Chovatia M."/>
            <person name="Adam C."/>
            <person name="LaButti K."/>
            <person name="Lipzen A."/>
            <person name="Riley R."/>
            <person name="Grigoriev I.V."/>
            <person name="Nagy L.G."/>
        </authorList>
    </citation>
    <scope>NUCLEOTIDE SEQUENCE [LARGE SCALE GENOMIC DNA]</scope>
    <source>
        <strain evidence="2 3">NL-1724</strain>
    </source>
</reference>
<feature type="region of interest" description="Disordered" evidence="1">
    <location>
        <begin position="97"/>
        <end position="117"/>
    </location>
</feature>
<comment type="caution">
    <text evidence="2">The sequence shown here is derived from an EMBL/GenBank/DDBJ whole genome shotgun (WGS) entry which is preliminary data.</text>
</comment>
<dbReference type="EMBL" id="VDMD01000032">
    <property type="protein sequence ID" value="TRM58858.1"/>
    <property type="molecule type" value="Genomic_DNA"/>
</dbReference>
<name>A0A550C268_9AGAR</name>